<evidence type="ECO:0000256" key="4">
    <source>
        <dbReference type="SAM" id="MobiDB-lite"/>
    </source>
</evidence>
<dbReference type="Pfam" id="PF12848">
    <property type="entry name" value="ABC_tran_Xtn"/>
    <property type="match status" value="1"/>
</dbReference>
<evidence type="ECO:0000256" key="3">
    <source>
        <dbReference type="SAM" id="Coils"/>
    </source>
</evidence>
<dbReference type="SUPFAM" id="SSF52540">
    <property type="entry name" value="P-loop containing nucleoside triphosphate hydrolases"/>
    <property type="match status" value="2"/>
</dbReference>
<dbReference type="eggNOG" id="COG0488">
    <property type="taxonomic scope" value="Bacteria"/>
</dbReference>
<name>C7MNN2_CRYCD</name>
<feature type="compositionally biased region" description="Polar residues" evidence="4">
    <location>
        <begin position="525"/>
        <end position="543"/>
    </location>
</feature>
<dbReference type="RefSeq" id="WP_012803209.1">
    <property type="nucleotide sequence ID" value="NC_013170.1"/>
</dbReference>
<feature type="coiled-coil region" evidence="3">
    <location>
        <begin position="565"/>
        <end position="624"/>
    </location>
</feature>
<dbReference type="GO" id="GO:0005524">
    <property type="term" value="F:ATP binding"/>
    <property type="evidence" value="ECO:0007669"/>
    <property type="project" value="UniProtKB-KW"/>
</dbReference>
<dbReference type="Pfam" id="PF00005">
    <property type="entry name" value="ABC_tran"/>
    <property type="match status" value="2"/>
</dbReference>
<dbReference type="CDD" id="cd03221">
    <property type="entry name" value="ABCF_EF-3"/>
    <property type="match status" value="2"/>
</dbReference>
<dbReference type="EMBL" id="CP001682">
    <property type="protein sequence ID" value="ACU94522.1"/>
    <property type="molecule type" value="Genomic_DNA"/>
</dbReference>
<dbReference type="Proteomes" id="UP000000954">
    <property type="component" value="Chromosome"/>
</dbReference>
<dbReference type="KEGG" id="ccu:Ccur_08180"/>
<dbReference type="InterPro" id="IPR027417">
    <property type="entry name" value="P-loop_NTPase"/>
</dbReference>
<feature type="compositionally biased region" description="Basic and acidic residues" evidence="4">
    <location>
        <begin position="547"/>
        <end position="565"/>
    </location>
</feature>
<dbReference type="PANTHER" id="PTHR42855">
    <property type="entry name" value="ABC TRANSPORTER ATP-BINDING SUBUNIT"/>
    <property type="match status" value="1"/>
</dbReference>
<proteinExistence type="predicted"/>
<keyword evidence="7" id="KW-1185">Reference proteome</keyword>
<feature type="region of interest" description="Disordered" evidence="4">
    <location>
        <begin position="500"/>
        <end position="565"/>
    </location>
</feature>
<dbReference type="PROSITE" id="PS00211">
    <property type="entry name" value="ABC_TRANSPORTER_1"/>
    <property type="match status" value="1"/>
</dbReference>
<feature type="compositionally biased region" description="Polar residues" evidence="4">
    <location>
        <begin position="501"/>
        <end position="510"/>
    </location>
</feature>
<dbReference type="PANTHER" id="PTHR42855:SF1">
    <property type="entry name" value="ABC TRANSPORTER DOMAIN-CONTAINING PROTEIN"/>
    <property type="match status" value="1"/>
</dbReference>
<keyword evidence="1" id="KW-0547">Nucleotide-binding</keyword>
<dbReference type="GO" id="GO:0016887">
    <property type="term" value="F:ATP hydrolysis activity"/>
    <property type="evidence" value="ECO:0007669"/>
    <property type="project" value="InterPro"/>
</dbReference>
<evidence type="ECO:0000313" key="7">
    <source>
        <dbReference type="Proteomes" id="UP000000954"/>
    </source>
</evidence>
<feature type="compositionally biased region" description="Low complexity" evidence="4">
    <location>
        <begin position="511"/>
        <end position="524"/>
    </location>
</feature>
<dbReference type="AlphaFoldDB" id="C7MNN2"/>
<evidence type="ECO:0000313" key="6">
    <source>
        <dbReference type="EMBL" id="ACU94522.1"/>
    </source>
</evidence>
<dbReference type="InterPro" id="IPR003593">
    <property type="entry name" value="AAA+_ATPase"/>
</dbReference>
<evidence type="ECO:0000259" key="5">
    <source>
        <dbReference type="PROSITE" id="PS50893"/>
    </source>
</evidence>
<dbReference type="Gene3D" id="3.40.50.300">
    <property type="entry name" value="P-loop containing nucleotide triphosphate hydrolases"/>
    <property type="match status" value="2"/>
</dbReference>
<feature type="domain" description="ABC transporter" evidence="5">
    <location>
        <begin position="2"/>
        <end position="221"/>
    </location>
</feature>
<dbReference type="HOGENOM" id="CLU_000604_36_0_11"/>
<dbReference type="InterPro" id="IPR017871">
    <property type="entry name" value="ABC_transporter-like_CS"/>
</dbReference>
<dbReference type="InterPro" id="IPR051309">
    <property type="entry name" value="ABCF_ATPase"/>
</dbReference>
<sequence>MLTCKDASLDFPTKTIFSEVTLGISSGDRIGIVGANGDGKSTLLNLLARRIEPDTGQVIPSGNATIGLLGQRDTLNNNNTVADVLAGAQVDAFTWEASREARTIVEKLLGDVDHSKRVADLSGGQRRRCDLARLLIGDWDILMLDEPTNHLDIGAIHWLAEHLRSRWQSGSGALLVVTHDRWFLDEVCRTMWEVHDGQVDPFEGGYSAYVMQRVERDRRAALAKQKRENKLRKELAWLSRGAQARRSKPRFHLEAAQALIADVPEMRNSLELKQMAVSRLGKQVLELSDVCLDRGGQRILTDITWNIGPGDRIGILGENGAGKSSLLHLLNGSLRPTLGHIKTGRTVHFATLTQNLDELTPLEEDTIRVVLSRYKTFYQVEGKKLTPAALLERAGFTPAEMNARIKDLSGGQRRRLQLLLILLDEPNVLILDEPGNDLDTDMLAVTEDLLDNWPGTLIVVSHDRYFIERVTDSQFALIDGHIHHVPGGVDEYLSLLEQKHQSTQSNTAKGTQTAPRNTNTTRATSAHSFTTASNESARSSATHNARKTSDSTRDVTSDELSNAERHALRKQLYSLERKMKTQQNRVTKAQEILAETDPFDFVALGVAQAELQHHQAALSELEDTWLEISDRI</sequence>
<accession>C7MNN2</accession>
<dbReference type="InterPro" id="IPR003439">
    <property type="entry name" value="ABC_transporter-like_ATP-bd"/>
</dbReference>
<dbReference type="STRING" id="469378.Ccur_08180"/>
<reference evidence="6 7" key="1">
    <citation type="journal article" date="2009" name="Stand. Genomic Sci.">
        <title>Complete genome sequence of Cryptobacterium curtum type strain (12-3).</title>
        <authorList>
            <person name="Mavrommatis K."/>
            <person name="Pukall R."/>
            <person name="Rohde C."/>
            <person name="Chen F."/>
            <person name="Sims D."/>
            <person name="Brettin T."/>
            <person name="Kuske C."/>
            <person name="Detter J.C."/>
            <person name="Han C."/>
            <person name="Lapidus A."/>
            <person name="Copeland A."/>
            <person name="Glavina Del Rio T."/>
            <person name="Nolan M."/>
            <person name="Lucas S."/>
            <person name="Tice H."/>
            <person name="Cheng J.F."/>
            <person name="Bruce D."/>
            <person name="Goodwin L."/>
            <person name="Pitluck S."/>
            <person name="Ovchinnikova G."/>
            <person name="Pati A."/>
            <person name="Ivanova N."/>
            <person name="Chen A."/>
            <person name="Palaniappan K."/>
            <person name="Chain P."/>
            <person name="D'haeseleer P."/>
            <person name="Goker M."/>
            <person name="Bristow J."/>
            <person name="Eisen J.A."/>
            <person name="Markowitz V."/>
            <person name="Hugenholtz P."/>
            <person name="Rohde M."/>
            <person name="Klenk H.P."/>
            <person name="Kyrpides N.C."/>
        </authorList>
    </citation>
    <scope>NUCLEOTIDE SEQUENCE [LARGE SCALE GENOMIC DNA]</scope>
    <source>
        <strain evidence="7">ATCC 700683 / DSM 15641 / 12-3</strain>
    </source>
</reference>
<gene>
    <name evidence="6" type="ordered locus">Ccur_08180</name>
</gene>
<feature type="domain" description="ABC transporter" evidence="5">
    <location>
        <begin position="285"/>
        <end position="504"/>
    </location>
</feature>
<keyword evidence="2" id="KW-0067">ATP-binding</keyword>
<protein>
    <submittedName>
        <fullName evidence="6">ATPase component of ABC transporters with duplicated ATPase domain protein</fullName>
    </submittedName>
</protein>
<dbReference type="PROSITE" id="PS50893">
    <property type="entry name" value="ABC_TRANSPORTER_2"/>
    <property type="match status" value="2"/>
</dbReference>
<keyword evidence="3" id="KW-0175">Coiled coil</keyword>
<evidence type="ECO:0000256" key="2">
    <source>
        <dbReference type="ARBA" id="ARBA00022840"/>
    </source>
</evidence>
<dbReference type="InterPro" id="IPR032781">
    <property type="entry name" value="ABC_tran_Xtn"/>
</dbReference>
<organism evidence="6 7">
    <name type="scientific">Cryptobacterium curtum (strain ATCC 700683 / DSM 15641 / CCUG 43107 / 12-3)</name>
    <dbReference type="NCBI Taxonomy" id="469378"/>
    <lineage>
        <taxon>Bacteria</taxon>
        <taxon>Bacillati</taxon>
        <taxon>Actinomycetota</taxon>
        <taxon>Coriobacteriia</taxon>
        <taxon>Eggerthellales</taxon>
        <taxon>Eggerthellaceae</taxon>
        <taxon>Cryptobacterium</taxon>
    </lineage>
</organism>
<evidence type="ECO:0000256" key="1">
    <source>
        <dbReference type="ARBA" id="ARBA00022741"/>
    </source>
</evidence>
<dbReference type="SMART" id="SM00382">
    <property type="entry name" value="AAA"/>
    <property type="match status" value="2"/>
</dbReference>